<keyword evidence="4" id="KW-1185">Reference proteome</keyword>
<organism evidence="3 4">
    <name type="scientific">Echria macrotheca</name>
    <dbReference type="NCBI Taxonomy" id="438768"/>
    <lineage>
        <taxon>Eukaryota</taxon>
        <taxon>Fungi</taxon>
        <taxon>Dikarya</taxon>
        <taxon>Ascomycota</taxon>
        <taxon>Pezizomycotina</taxon>
        <taxon>Sordariomycetes</taxon>
        <taxon>Sordariomycetidae</taxon>
        <taxon>Sordariales</taxon>
        <taxon>Schizotheciaceae</taxon>
        <taxon>Echria</taxon>
    </lineage>
</organism>
<dbReference type="AlphaFoldDB" id="A0AAJ0B5Q4"/>
<sequence length="325" mass="37618">MSSTESIISIVIACVSLVGTIGLGVWNTLYKSSLEAAQRQRDIRRQVQRYKDPLLLSAWELQSRLFDLLDTKIPDKEVSQHAGKQDLTVFSSYLLAHFLAWAWILRERTQFLAFSDAPHWIKLREVLYKIEDELDRKFSQGISYGAQPSDRLLVSELAVVSAPGEGDDLPLRPIRWNEFQRDWEKTFAGPLKWYTDQIMGSLNAKMKGATPKDQRLRRIQHLLVDLIGILDPDETMKSDRPDEHRKCKPADWCDCEDKMVCWEGSAEELKDCKTRRQRHDEAHRILKRRREEQGKRVEMEQGAVQQVQTLKRGPDPDLEKGVPLP</sequence>
<keyword evidence="2" id="KW-0812">Transmembrane</keyword>
<comment type="caution">
    <text evidence="3">The sequence shown here is derived from an EMBL/GenBank/DDBJ whole genome shotgun (WGS) entry which is preliminary data.</text>
</comment>
<keyword evidence="2" id="KW-1133">Transmembrane helix</keyword>
<feature type="transmembrane region" description="Helical" evidence="2">
    <location>
        <begin position="6"/>
        <end position="29"/>
    </location>
</feature>
<feature type="compositionally biased region" description="Basic and acidic residues" evidence="1">
    <location>
        <begin position="312"/>
        <end position="325"/>
    </location>
</feature>
<evidence type="ECO:0000256" key="1">
    <source>
        <dbReference type="SAM" id="MobiDB-lite"/>
    </source>
</evidence>
<evidence type="ECO:0000313" key="3">
    <source>
        <dbReference type="EMBL" id="KAK1750888.1"/>
    </source>
</evidence>
<dbReference type="EMBL" id="MU839844">
    <property type="protein sequence ID" value="KAK1750888.1"/>
    <property type="molecule type" value="Genomic_DNA"/>
</dbReference>
<reference evidence="3" key="1">
    <citation type="submission" date="2023-06" db="EMBL/GenBank/DDBJ databases">
        <title>Genome-scale phylogeny and comparative genomics of the fungal order Sordariales.</title>
        <authorList>
            <consortium name="Lawrence Berkeley National Laboratory"/>
            <person name="Hensen N."/>
            <person name="Bonometti L."/>
            <person name="Westerberg I."/>
            <person name="Brannstrom I.O."/>
            <person name="Guillou S."/>
            <person name="Cros-Aarteil S."/>
            <person name="Calhoun S."/>
            <person name="Haridas S."/>
            <person name="Kuo A."/>
            <person name="Mondo S."/>
            <person name="Pangilinan J."/>
            <person name="Riley R."/>
            <person name="Labutti K."/>
            <person name="Andreopoulos B."/>
            <person name="Lipzen A."/>
            <person name="Chen C."/>
            <person name="Yanf M."/>
            <person name="Daum C."/>
            <person name="Ng V."/>
            <person name="Clum A."/>
            <person name="Steindorff A."/>
            <person name="Ohm R."/>
            <person name="Martin F."/>
            <person name="Silar P."/>
            <person name="Natvig D."/>
            <person name="Lalanne C."/>
            <person name="Gautier V."/>
            <person name="Ament-Velasquez S.L."/>
            <person name="Kruys A."/>
            <person name="Hutchinson M.I."/>
            <person name="Powell A.J."/>
            <person name="Barry K."/>
            <person name="Miller A.N."/>
            <person name="Grigoriev I.V."/>
            <person name="Debuchy R."/>
            <person name="Gladieux P."/>
            <person name="Thoren M.H."/>
            <person name="Johannesson H."/>
        </authorList>
    </citation>
    <scope>NUCLEOTIDE SEQUENCE</scope>
    <source>
        <strain evidence="3">PSN4</strain>
    </source>
</reference>
<feature type="compositionally biased region" description="Basic and acidic residues" evidence="1">
    <location>
        <begin position="277"/>
        <end position="299"/>
    </location>
</feature>
<feature type="region of interest" description="Disordered" evidence="1">
    <location>
        <begin position="277"/>
        <end position="325"/>
    </location>
</feature>
<evidence type="ECO:0000313" key="4">
    <source>
        <dbReference type="Proteomes" id="UP001239445"/>
    </source>
</evidence>
<proteinExistence type="predicted"/>
<keyword evidence="2" id="KW-0472">Membrane</keyword>
<accession>A0AAJ0B5Q4</accession>
<name>A0AAJ0B5Q4_9PEZI</name>
<protein>
    <submittedName>
        <fullName evidence="3">Uncharacterized protein</fullName>
    </submittedName>
</protein>
<gene>
    <name evidence="3" type="ORF">QBC47DRAFT_392823</name>
</gene>
<dbReference type="Proteomes" id="UP001239445">
    <property type="component" value="Unassembled WGS sequence"/>
</dbReference>
<evidence type="ECO:0000256" key="2">
    <source>
        <dbReference type="SAM" id="Phobius"/>
    </source>
</evidence>